<protein>
    <submittedName>
        <fullName evidence="1">Uncharacterized protein</fullName>
    </submittedName>
</protein>
<evidence type="ECO:0000313" key="1">
    <source>
        <dbReference type="EMBL" id="KAK3201482.1"/>
    </source>
</evidence>
<reference evidence="1 2" key="1">
    <citation type="submission" date="2021-02" db="EMBL/GenBank/DDBJ databases">
        <title>Genome assembly of Pseudopithomyces chartarum.</title>
        <authorList>
            <person name="Jauregui R."/>
            <person name="Singh J."/>
            <person name="Voisey C."/>
        </authorList>
    </citation>
    <scope>NUCLEOTIDE SEQUENCE [LARGE SCALE GENOMIC DNA]</scope>
    <source>
        <strain evidence="1 2">AGR01</strain>
    </source>
</reference>
<gene>
    <name evidence="1" type="ORF">GRF29_185g1093527</name>
</gene>
<dbReference type="EMBL" id="WVTA01000016">
    <property type="protein sequence ID" value="KAK3201482.1"/>
    <property type="molecule type" value="Genomic_DNA"/>
</dbReference>
<sequence>MASHISPNPHTFQELERIYKRALCLRKDDSKLRGEPSSRQKYIAIRRELNTDIQLYAKTSCQEIFRAIQKTLPQEIRDMIYLYLYRQELYQLDYSPYLGRLLFFCANDYGSWPINDGKAHYFDIEYVGRETKLEMAKDWYRTCTFRFGSIESIGLFLREDVWNLGLDPTDHVRRIQLMIGNPAFKKIPAHEAMTPAQAIEVLKQLNHIREGLKVFILFVRGQSQEDLDNLFDSALFAEIVATAYQSIKDGHFIRFVCFTGVLSASRDLVEEMELNEWRQLVLKDLKNEFRHGT</sequence>
<comment type="caution">
    <text evidence="1">The sequence shown here is derived from an EMBL/GenBank/DDBJ whole genome shotgun (WGS) entry which is preliminary data.</text>
</comment>
<accession>A0AAN6LNU2</accession>
<keyword evidence="2" id="KW-1185">Reference proteome</keyword>
<dbReference type="Proteomes" id="UP001280581">
    <property type="component" value="Unassembled WGS sequence"/>
</dbReference>
<dbReference type="AlphaFoldDB" id="A0AAN6LNU2"/>
<name>A0AAN6LNU2_9PLEO</name>
<evidence type="ECO:0000313" key="2">
    <source>
        <dbReference type="Proteomes" id="UP001280581"/>
    </source>
</evidence>
<organism evidence="1 2">
    <name type="scientific">Pseudopithomyces chartarum</name>
    <dbReference type="NCBI Taxonomy" id="1892770"/>
    <lineage>
        <taxon>Eukaryota</taxon>
        <taxon>Fungi</taxon>
        <taxon>Dikarya</taxon>
        <taxon>Ascomycota</taxon>
        <taxon>Pezizomycotina</taxon>
        <taxon>Dothideomycetes</taxon>
        <taxon>Pleosporomycetidae</taxon>
        <taxon>Pleosporales</taxon>
        <taxon>Massarineae</taxon>
        <taxon>Didymosphaeriaceae</taxon>
        <taxon>Pseudopithomyces</taxon>
    </lineage>
</organism>
<proteinExistence type="predicted"/>